<name>A0A061E5X0_THECC</name>
<sequence length="97" mass="10613">MLENGRCKSYIGLEGGLEPPEMENAETEICLFRISKTISSKNGTAKARKRVFCILGARNALETVAENQFASENEKVNVSGVYRLSSVLDELTGDVVD</sequence>
<proteinExistence type="predicted"/>
<reference evidence="1 2" key="1">
    <citation type="journal article" date="2013" name="Genome Biol.">
        <title>The genome sequence of the most widely cultivated cacao type and its use to identify candidate genes regulating pod color.</title>
        <authorList>
            <person name="Motamayor J.C."/>
            <person name="Mockaitis K."/>
            <person name="Schmutz J."/>
            <person name="Haiminen N."/>
            <person name="Iii D.L."/>
            <person name="Cornejo O."/>
            <person name="Findley S.D."/>
            <person name="Zheng P."/>
            <person name="Utro F."/>
            <person name="Royaert S."/>
            <person name="Saski C."/>
            <person name="Jenkins J."/>
            <person name="Podicheti R."/>
            <person name="Zhao M."/>
            <person name="Scheffler B.E."/>
            <person name="Stack J.C."/>
            <person name="Feltus F.A."/>
            <person name="Mustiga G.M."/>
            <person name="Amores F."/>
            <person name="Phillips W."/>
            <person name="Marelli J.P."/>
            <person name="May G.D."/>
            <person name="Shapiro H."/>
            <person name="Ma J."/>
            <person name="Bustamante C.D."/>
            <person name="Schnell R.J."/>
            <person name="Main D."/>
            <person name="Gilbert D."/>
            <person name="Parida L."/>
            <person name="Kuhn D.N."/>
        </authorList>
    </citation>
    <scope>NUCLEOTIDE SEQUENCE [LARGE SCALE GENOMIC DNA]</scope>
    <source>
        <strain evidence="2">cv. Matina 1-6</strain>
    </source>
</reference>
<dbReference type="HOGENOM" id="CLU_2350887_0_0_1"/>
<evidence type="ECO:0000313" key="1">
    <source>
        <dbReference type="EMBL" id="EOY00420.1"/>
    </source>
</evidence>
<evidence type="ECO:0000313" key="2">
    <source>
        <dbReference type="Proteomes" id="UP000026915"/>
    </source>
</evidence>
<keyword evidence="2" id="KW-1185">Reference proteome</keyword>
<dbReference type="InParanoid" id="A0A061E5X0"/>
<organism evidence="1 2">
    <name type="scientific">Theobroma cacao</name>
    <name type="common">Cacao</name>
    <name type="synonym">Cocoa</name>
    <dbReference type="NCBI Taxonomy" id="3641"/>
    <lineage>
        <taxon>Eukaryota</taxon>
        <taxon>Viridiplantae</taxon>
        <taxon>Streptophyta</taxon>
        <taxon>Embryophyta</taxon>
        <taxon>Tracheophyta</taxon>
        <taxon>Spermatophyta</taxon>
        <taxon>Magnoliopsida</taxon>
        <taxon>eudicotyledons</taxon>
        <taxon>Gunneridae</taxon>
        <taxon>Pentapetalae</taxon>
        <taxon>rosids</taxon>
        <taxon>malvids</taxon>
        <taxon>Malvales</taxon>
        <taxon>Malvaceae</taxon>
        <taxon>Byttnerioideae</taxon>
        <taxon>Theobroma</taxon>
    </lineage>
</organism>
<dbReference type="EMBL" id="CM001880">
    <property type="protein sequence ID" value="EOY00420.1"/>
    <property type="molecule type" value="Genomic_DNA"/>
</dbReference>
<protein>
    <submittedName>
        <fullName evidence="1">Uncharacterized protein</fullName>
    </submittedName>
</protein>
<dbReference type="Proteomes" id="UP000026915">
    <property type="component" value="Chromosome 2"/>
</dbReference>
<dbReference type="AlphaFoldDB" id="A0A061E5X0"/>
<accession>A0A061E5X0</accession>
<dbReference type="Gramene" id="EOY00420">
    <property type="protein sequence ID" value="EOY00420"/>
    <property type="gene ID" value="TCM_010284"/>
</dbReference>
<gene>
    <name evidence="1" type="ORF">TCM_010284</name>
</gene>